<reference evidence="1 2" key="1">
    <citation type="submission" date="2020-09" db="EMBL/GenBank/DDBJ databases">
        <title>De no assembly of potato wild relative species, Solanum commersonii.</title>
        <authorList>
            <person name="Cho K."/>
        </authorList>
    </citation>
    <scope>NUCLEOTIDE SEQUENCE [LARGE SCALE GENOMIC DNA]</scope>
    <source>
        <strain evidence="1">LZ3.2</strain>
        <tissue evidence="1">Leaf</tissue>
    </source>
</reference>
<dbReference type="Proteomes" id="UP000824120">
    <property type="component" value="Chromosome 9"/>
</dbReference>
<gene>
    <name evidence="1" type="ORF">H5410_048712</name>
</gene>
<comment type="caution">
    <text evidence="1">The sequence shown here is derived from an EMBL/GenBank/DDBJ whole genome shotgun (WGS) entry which is preliminary data.</text>
</comment>
<sequence>MEYARVDDLHYTSYGVQLTLPGPYRILRASNCTFCLLLFASWEITKEGSLLDLCIIVKKDRVNLLCIVLSLLNVSKEARDIIQA</sequence>
<dbReference type="AlphaFoldDB" id="A0A9J5XMJ1"/>
<keyword evidence="2" id="KW-1185">Reference proteome</keyword>
<dbReference type="EMBL" id="JACXVP010000009">
    <property type="protein sequence ID" value="KAG5588278.1"/>
    <property type="molecule type" value="Genomic_DNA"/>
</dbReference>
<evidence type="ECO:0000313" key="1">
    <source>
        <dbReference type="EMBL" id="KAG5588278.1"/>
    </source>
</evidence>
<protein>
    <submittedName>
        <fullName evidence="1">Uncharacterized protein</fullName>
    </submittedName>
</protein>
<organism evidence="1 2">
    <name type="scientific">Solanum commersonii</name>
    <name type="common">Commerson's wild potato</name>
    <name type="synonym">Commerson's nightshade</name>
    <dbReference type="NCBI Taxonomy" id="4109"/>
    <lineage>
        <taxon>Eukaryota</taxon>
        <taxon>Viridiplantae</taxon>
        <taxon>Streptophyta</taxon>
        <taxon>Embryophyta</taxon>
        <taxon>Tracheophyta</taxon>
        <taxon>Spermatophyta</taxon>
        <taxon>Magnoliopsida</taxon>
        <taxon>eudicotyledons</taxon>
        <taxon>Gunneridae</taxon>
        <taxon>Pentapetalae</taxon>
        <taxon>asterids</taxon>
        <taxon>lamiids</taxon>
        <taxon>Solanales</taxon>
        <taxon>Solanaceae</taxon>
        <taxon>Solanoideae</taxon>
        <taxon>Solaneae</taxon>
        <taxon>Solanum</taxon>
    </lineage>
</organism>
<proteinExistence type="predicted"/>
<name>A0A9J5XMJ1_SOLCO</name>
<evidence type="ECO:0000313" key="2">
    <source>
        <dbReference type="Proteomes" id="UP000824120"/>
    </source>
</evidence>
<accession>A0A9J5XMJ1</accession>